<feature type="transmembrane region" description="Helical" evidence="7">
    <location>
        <begin position="296"/>
        <end position="315"/>
    </location>
</feature>
<evidence type="ECO:0000313" key="9">
    <source>
        <dbReference type="Proteomes" id="UP000290365"/>
    </source>
</evidence>
<feature type="transmembrane region" description="Helical" evidence="7">
    <location>
        <begin position="160"/>
        <end position="178"/>
    </location>
</feature>
<keyword evidence="2" id="KW-0813">Transport</keyword>
<dbReference type="InterPro" id="IPR010290">
    <property type="entry name" value="TM_effector"/>
</dbReference>
<evidence type="ECO:0000256" key="7">
    <source>
        <dbReference type="SAM" id="Phobius"/>
    </source>
</evidence>
<feature type="transmembrane region" description="Helical" evidence="7">
    <location>
        <begin position="272"/>
        <end position="289"/>
    </location>
</feature>
<keyword evidence="9" id="KW-1185">Reference proteome</keyword>
<dbReference type="EMBL" id="CP035758">
    <property type="protein sequence ID" value="QBD82211.1"/>
    <property type="molecule type" value="Genomic_DNA"/>
</dbReference>
<gene>
    <name evidence="8" type="ORF">EPA93_42030</name>
</gene>
<dbReference type="OrthoDB" id="4544213at2"/>
<accession>A0A4V0Z072</accession>
<dbReference type="PANTHER" id="PTHR23513:SF6">
    <property type="entry name" value="MAJOR FACILITATOR SUPERFAMILY ASSOCIATED DOMAIN-CONTAINING PROTEIN"/>
    <property type="match status" value="1"/>
</dbReference>
<feature type="transmembrane region" description="Helical" evidence="7">
    <location>
        <begin position="56"/>
        <end position="77"/>
    </location>
</feature>
<organism evidence="8 9">
    <name type="scientific">Ktedonosporobacter rubrisoli</name>
    <dbReference type="NCBI Taxonomy" id="2509675"/>
    <lineage>
        <taxon>Bacteria</taxon>
        <taxon>Bacillati</taxon>
        <taxon>Chloroflexota</taxon>
        <taxon>Ktedonobacteria</taxon>
        <taxon>Ktedonobacterales</taxon>
        <taxon>Ktedonosporobacteraceae</taxon>
        <taxon>Ktedonosporobacter</taxon>
    </lineage>
</organism>
<name>A0A4V0Z072_KTERU</name>
<evidence type="ECO:0000256" key="5">
    <source>
        <dbReference type="ARBA" id="ARBA00022989"/>
    </source>
</evidence>
<dbReference type="KEGG" id="kbs:EPA93_42030"/>
<feature type="transmembrane region" description="Helical" evidence="7">
    <location>
        <begin position="25"/>
        <end position="50"/>
    </location>
</feature>
<evidence type="ECO:0000256" key="1">
    <source>
        <dbReference type="ARBA" id="ARBA00004651"/>
    </source>
</evidence>
<feature type="transmembrane region" description="Helical" evidence="7">
    <location>
        <begin position="390"/>
        <end position="411"/>
    </location>
</feature>
<evidence type="ECO:0000313" key="8">
    <source>
        <dbReference type="EMBL" id="QBD82211.1"/>
    </source>
</evidence>
<dbReference type="InterPro" id="IPR036259">
    <property type="entry name" value="MFS_trans_sf"/>
</dbReference>
<evidence type="ECO:0000256" key="4">
    <source>
        <dbReference type="ARBA" id="ARBA00022692"/>
    </source>
</evidence>
<dbReference type="GO" id="GO:0005886">
    <property type="term" value="C:plasma membrane"/>
    <property type="evidence" value="ECO:0007669"/>
    <property type="project" value="UniProtKB-SubCell"/>
</dbReference>
<keyword evidence="5 7" id="KW-1133">Transmembrane helix</keyword>
<reference evidence="8 9" key="1">
    <citation type="submission" date="2019-01" db="EMBL/GenBank/DDBJ databases">
        <title>Ktedonosporobacter rubrisoli SCAWS-G2.</title>
        <authorList>
            <person name="Huang Y."/>
            <person name="Yan B."/>
        </authorList>
    </citation>
    <scope>NUCLEOTIDE SEQUENCE [LARGE SCALE GENOMIC DNA]</scope>
    <source>
        <strain evidence="8 9">SCAWS-G2</strain>
    </source>
</reference>
<feature type="transmembrane region" description="Helical" evidence="7">
    <location>
        <begin position="89"/>
        <end position="110"/>
    </location>
</feature>
<comment type="subcellular location">
    <subcellularLocation>
        <location evidence="1">Cell membrane</location>
        <topology evidence="1">Multi-pass membrane protein</topology>
    </subcellularLocation>
</comment>
<dbReference type="Pfam" id="PF05977">
    <property type="entry name" value="MFS_3"/>
    <property type="match status" value="1"/>
</dbReference>
<dbReference type="SUPFAM" id="SSF103473">
    <property type="entry name" value="MFS general substrate transporter"/>
    <property type="match status" value="1"/>
</dbReference>
<keyword evidence="6 7" id="KW-0472">Membrane</keyword>
<evidence type="ECO:0000256" key="6">
    <source>
        <dbReference type="ARBA" id="ARBA00023136"/>
    </source>
</evidence>
<evidence type="ECO:0000256" key="2">
    <source>
        <dbReference type="ARBA" id="ARBA00022448"/>
    </source>
</evidence>
<keyword evidence="3" id="KW-1003">Cell membrane</keyword>
<sequence>MKEAHMKESGAEKLSAVSHLKRDFWYYWTGQTISNLGSSITIFALPLLVYKLTGSAINLGITTAVNLLPYLLFGLVLGAWTDRVDRKRLMLFTDIARAAVIATIPIFARFGLLSVLWIYAVGFIHSTLTICFDAGEFAAIPSLVKQDDLVTANGRIQASYSAASIAGPLLAGLFITLLPLTSFMYLDAGSFLISACSLLLIKVSFNAEAAGQRKQKHILNDIMEGLRYVFSQPVLRNISIMMALVNFVDITTNAQLILFAKQRLQANDTQVSWLYAAGSLGIVALSLLAGPLRKRWSFSPVALGALMLAGLFTVAFAFTPWYWLAFILWAISSGLGILFNINTGSLRQMITPNHLLGRVTSVARVLAWSAIPLGSMVGAAAIAWTGNIVLVYSLIGILTFLIAFSFSFTALGHAERYLPTKEEQAPVASESGS</sequence>
<feature type="transmembrane region" description="Helical" evidence="7">
    <location>
        <begin position="321"/>
        <end position="341"/>
    </location>
</feature>
<protein>
    <submittedName>
        <fullName evidence="8">MFS transporter</fullName>
    </submittedName>
</protein>
<proteinExistence type="predicted"/>
<dbReference type="Proteomes" id="UP000290365">
    <property type="component" value="Chromosome"/>
</dbReference>
<dbReference type="Gene3D" id="1.20.1250.20">
    <property type="entry name" value="MFS general substrate transporter like domains"/>
    <property type="match status" value="1"/>
</dbReference>
<dbReference type="CDD" id="cd06173">
    <property type="entry name" value="MFS_MefA_like"/>
    <property type="match status" value="1"/>
</dbReference>
<feature type="transmembrane region" description="Helical" evidence="7">
    <location>
        <begin position="240"/>
        <end position="260"/>
    </location>
</feature>
<dbReference type="PANTHER" id="PTHR23513">
    <property type="entry name" value="INTEGRAL MEMBRANE EFFLUX PROTEIN-RELATED"/>
    <property type="match status" value="1"/>
</dbReference>
<feature type="transmembrane region" description="Helical" evidence="7">
    <location>
        <begin position="184"/>
        <end position="205"/>
    </location>
</feature>
<feature type="transmembrane region" description="Helical" evidence="7">
    <location>
        <begin position="362"/>
        <end position="384"/>
    </location>
</feature>
<evidence type="ECO:0000256" key="3">
    <source>
        <dbReference type="ARBA" id="ARBA00022475"/>
    </source>
</evidence>
<dbReference type="AlphaFoldDB" id="A0A4V0Z072"/>
<keyword evidence="4 7" id="KW-0812">Transmembrane</keyword>